<reference evidence="1" key="1">
    <citation type="submission" date="2019-08" db="EMBL/GenBank/DDBJ databases">
        <authorList>
            <person name="Kucharzyk K."/>
            <person name="Murdoch R.W."/>
            <person name="Higgins S."/>
            <person name="Loffler F."/>
        </authorList>
    </citation>
    <scope>NUCLEOTIDE SEQUENCE</scope>
</reference>
<proteinExistence type="predicted"/>
<sequence length="228" mass="25052">MVVFHGKLNKNRGTFIFGIFDLGLCQGSLVLRAPVDGLQPFIDIALFRHNAKNADLFGFKIGTERQIRMEPVAHAPKAHEFLPLFVHEGERVFLALLPELGGGKLFPLHLFILENGAFNGKTVSVPAGHIRSAPTGHVLIPHNDILQNFVECGTNMDVAVGIGRAVMKNEFRLSLIFFHEVSVNVGRLEGSEHFRLPAGQSRAHGKIGLGQIDGLIVVLRHGVVLLYF</sequence>
<protein>
    <submittedName>
        <fullName evidence="1">Uncharacterized protein</fullName>
    </submittedName>
</protein>
<organism evidence="1">
    <name type="scientific">bioreactor metagenome</name>
    <dbReference type="NCBI Taxonomy" id="1076179"/>
    <lineage>
        <taxon>unclassified sequences</taxon>
        <taxon>metagenomes</taxon>
        <taxon>ecological metagenomes</taxon>
    </lineage>
</organism>
<name>A0A644YAB0_9ZZZZ</name>
<accession>A0A644YAB0</accession>
<dbReference type="AntiFam" id="ANF00157">
    <property type="entry name" value="Shadow ORF (opposite ileS)"/>
</dbReference>
<evidence type="ECO:0000313" key="1">
    <source>
        <dbReference type="EMBL" id="MPM23054.1"/>
    </source>
</evidence>
<dbReference type="EMBL" id="VSSQ01003947">
    <property type="protein sequence ID" value="MPM23054.1"/>
    <property type="molecule type" value="Genomic_DNA"/>
</dbReference>
<dbReference type="AlphaFoldDB" id="A0A644YAB0"/>
<comment type="caution">
    <text evidence="1">The sequence shown here is derived from an EMBL/GenBank/DDBJ whole genome shotgun (WGS) entry which is preliminary data.</text>
</comment>
<gene>
    <name evidence="1" type="ORF">SDC9_69517</name>
</gene>